<protein>
    <submittedName>
        <fullName evidence="5">Uncharacterized protein</fullName>
    </submittedName>
</protein>
<organism evidence="5 6">
    <name type="scientific">Stentor coeruleus</name>
    <dbReference type="NCBI Taxonomy" id="5963"/>
    <lineage>
        <taxon>Eukaryota</taxon>
        <taxon>Sar</taxon>
        <taxon>Alveolata</taxon>
        <taxon>Ciliophora</taxon>
        <taxon>Postciliodesmatophora</taxon>
        <taxon>Heterotrichea</taxon>
        <taxon>Heterotrichida</taxon>
        <taxon>Stentoridae</taxon>
        <taxon>Stentor</taxon>
    </lineage>
</organism>
<keyword evidence="6" id="KW-1185">Reference proteome</keyword>
<dbReference type="Pfam" id="PF19439">
    <property type="entry name" value="CLEC16A_C"/>
    <property type="match status" value="1"/>
</dbReference>
<gene>
    <name evidence="5" type="ORF">SteCoe_4305</name>
</gene>
<dbReference type="GO" id="GO:1901096">
    <property type="term" value="P:regulation of autophagosome maturation"/>
    <property type="evidence" value="ECO:0007669"/>
    <property type="project" value="TreeGrafter"/>
</dbReference>
<evidence type="ECO:0000259" key="4">
    <source>
        <dbReference type="Pfam" id="PF19439"/>
    </source>
</evidence>
<accession>A0A1R2CV48</accession>
<dbReference type="Pfam" id="PF09758">
    <property type="entry name" value="FPL"/>
    <property type="match status" value="1"/>
</dbReference>
<dbReference type="AlphaFoldDB" id="A0A1R2CV48"/>
<evidence type="ECO:0000256" key="1">
    <source>
        <dbReference type="ARBA" id="ARBA00006441"/>
    </source>
</evidence>
<evidence type="ECO:0000313" key="6">
    <source>
        <dbReference type="Proteomes" id="UP000187209"/>
    </source>
</evidence>
<dbReference type="InterPro" id="IPR045820">
    <property type="entry name" value="CLEC16A/TT9_C"/>
</dbReference>
<dbReference type="InterPro" id="IPR039272">
    <property type="entry name" value="CLEC16A/TT9"/>
</dbReference>
<sequence length="679" mass="78943">MSKYTEEGFNELLSSLTKEQNINSSNILQVIEILRSLTEGLIWAEQNNLNFFEAFESQDILSVCLKILRMEFDKEVTIQLLQSANLMIHNLRNDSHKEYLLRSEFYKEVLTHPFDFTDDEIIDNYMSLLKGLAVNVSIPQLRQYMLYNGFTLYTGAMMFFNYKEPLIRTASRTVVLRILSVDEESIDRFILDSGFFYNLVNHLKESIINIVRSTAASKTLGKLDLIIEEVVDLLYHFNDIFNIGREIFNRKLSDVLLKALILPILISSITENKLKPYHLPIPVSIYILSKFLYIFNYPSLVRTLVFLVFSPDLPKSYYEVIINPPNRDSPYLEESEETVKNPLNASIMSFLSCKEDNLLGLSMSLVQSALLNAMDIFLNCPTSESSQENYSQFVSLLGNVLMADEELRFFTCFLAGKLLFELSGKAFDTSLKLEREIVTNALYKKAGTVMNSLNNFYDPILFIRIFEDEWDFVKELLWDEKLELPLNYILPSVDERLMQIPLENRRPFGDDDLTRYEIRLFLLYRKLNYLIFPAEAPEGIDYNSCPLKALSTHFLEVGKSYHMNAGHLKGKQTTKTIVKGLTNSVRFIIDDPNFFILSQKSYDGSSLTIEYLVRYSRIQIQDRQEPNVMMVHIEQKTQLVLTFEDFSVWINLKNKIEKRIRECKENDVKLLRGFIQDTK</sequence>
<evidence type="ECO:0000259" key="3">
    <source>
        <dbReference type="Pfam" id="PF09758"/>
    </source>
</evidence>
<keyword evidence="2" id="KW-0072">Autophagy</keyword>
<evidence type="ECO:0000256" key="2">
    <source>
        <dbReference type="ARBA" id="ARBA00023006"/>
    </source>
</evidence>
<comment type="caution">
    <text evidence="5">The sequence shown here is derived from an EMBL/GenBank/DDBJ whole genome shotgun (WGS) entry which is preliminary data.</text>
</comment>
<evidence type="ECO:0000313" key="5">
    <source>
        <dbReference type="EMBL" id="OMJ92855.1"/>
    </source>
</evidence>
<dbReference type="GO" id="GO:0016197">
    <property type="term" value="P:endosomal transport"/>
    <property type="evidence" value="ECO:0007669"/>
    <property type="project" value="TreeGrafter"/>
</dbReference>
<dbReference type="PANTHER" id="PTHR21481">
    <property type="entry name" value="PROTEIN CLEC16A"/>
    <property type="match status" value="1"/>
</dbReference>
<dbReference type="Proteomes" id="UP000187209">
    <property type="component" value="Unassembled WGS sequence"/>
</dbReference>
<feature type="domain" description="FPL" evidence="3">
    <location>
        <begin position="34"/>
        <end position="179"/>
    </location>
</feature>
<dbReference type="OrthoDB" id="294052at2759"/>
<name>A0A1R2CV48_9CILI</name>
<dbReference type="InterPro" id="IPR019155">
    <property type="entry name" value="CLEC16A/TT9_N"/>
</dbReference>
<feature type="domain" description="CLEC16A/TT9 C-terminal" evidence="4">
    <location>
        <begin position="220"/>
        <end position="314"/>
    </location>
</feature>
<dbReference type="GO" id="GO:0006914">
    <property type="term" value="P:autophagy"/>
    <property type="evidence" value="ECO:0007669"/>
    <property type="project" value="UniProtKB-KW"/>
</dbReference>
<dbReference type="EMBL" id="MPUH01000053">
    <property type="protein sequence ID" value="OMJ92855.1"/>
    <property type="molecule type" value="Genomic_DNA"/>
</dbReference>
<comment type="similarity">
    <text evidence="1">Belongs to the CLEC16A/gop-1 family.</text>
</comment>
<dbReference type="PANTHER" id="PTHR21481:SF0">
    <property type="entry name" value="PROTEIN CLEC16A"/>
    <property type="match status" value="1"/>
</dbReference>
<proteinExistence type="inferred from homology"/>
<dbReference type="GO" id="GO:0007034">
    <property type="term" value="P:vacuolar transport"/>
    <property type="evidence" value="ECO:0007669"/>
    <property type="project" value="TreeGrafter"/>
</dbReference>
<dbReference type="GO" id="GO:0005794">
    <property type="term" value="C:Golgi apparatus"/>
    <property type="evidence" value="ECO:0007669"/>
    <property type="project" value="TreeGrafter"/>
</dbReference>
<dbReference type="GO" id="GO:0005770">
    <property type="term" value="C:late endosome"/>
    <property type="evidence" value="ECO:0007669"/>
    <property type="project" value="TreeGrafter"/>
</dbReference>
<reference evidence="5 6" key="1">
    <citation type="submission" date="2016-11" db="EMBL/GenBank/DDBJ databases">
        <title>The macronuclear genome of Stentor coeruleus: a giant cell with tiny introns.</title>
        <authorList>
            <person name="Slabodnick M."/>
            <person name="Ruby J.G."/>
            <person name="Reiff S.B."/>
            <person name="Swart E.C."/>
            <person name="Gosai S."/>
            <person name="Prabakaran S."/>
            <person name="Witkowska E."/>
            <person name="Larue G.E."/>
            <person name="Fisher S."/>
            <person name="Freeman R.M."/>
            <person name="Gunawardena J."/>
            <person name="Chu W."/>
            <person name="Stover N.A."/>
            <person name="Gregory B.D."/>
            <person name="Nowacki M."/>
            <person name="Derisi J."/>
            <person name="Roy S.W."/>
            <person name="Marshall W.F."/>
            <person name="Sood P."/>
        </authorList>
    </citation>
    <scope>NUCLEOTIDE SEQUENCE [LARGE SCALE GENOMIC DNA]</scope>
    <source>
        <strain evidence="5">WM001</strain>
    </source>
</reference>